<sequence>MDRTSQRKSGTVETASPEEVFSVITGASSQDPAQVTVSSERLKVLLGYFGTYDALHEIAAQKSVPLPVRQQSIIQFKNAALSHWRSRKLLSDEQRVRIRARCMSFFDEEDDTIAECNQVIVGKIARADFPVNWQSLLTDIMQVVEANLQRCGSSDVDARSSLMLRRSLKLLNAVLKEFASMKMLTGTGTMTNIVNQLHGVIFTYYAQLSSTITSITPPDLQHQRTLDNLTAAHLVFKNLVTMATWLWGQLTNQKPEATKMEPWFQQLFQSSAAQLKTISELRVNLLLALQSSPASSPIVDKSVDQLTRHVRLFGKFFRRLQQIDSAKFVKLPTCNDLILYYWSKVVQATNGQSDYIQDSSTAVFPVRFLVQAMVLFKDNLAKWTPFRKGGAPSETSIEYFWSHPQTTDCWPSALSQQFVEDAVKLLITRFIPLNPSDLEGWMSDPEEWVNEEDKETEQWEFELRPCGERVLMTLSLQYRDYVTPLLETTFKQIIALPTSDLASVIQKEALYCAIGRCAPRLKEVIPFNAWLSHNLINEARETNPNFPIIKRRIAWLIGKWVGDACSPAKDPNIWEVLVHLLHDRGPGTDSVVRLTSATAIRECVDTIDFDVDVFAPYLPTVATELVRLMTEADTTDIKRRLAQSLSVVIERVGTKIVPHAEMIAGAIPALWTAAGQEWLFKSELLVVVSSLVSATKEQSASLSALVVPLIRESLTTEAVKNLDDDALELWISALRHTTTLQSAAGQPALLDLFPIGVSLLAENLDLLGKVVTIIEAYIFVDASLVLQHFSGDLLRAFVAALKQAVSTNTKAILVTLGFMTQLAPPLLWGEAMHVSGLFDHILGVLGKDESHTLTLTECVYLMSRIVLADCQMFLQLVSAAAQAKNVPEASLFEIILDQWWRQFDHMSEPRYRKLVSLGMASLVSTGRPEVLERIPNEISNMWIDVLYEIKESFRVPDSGRDSPLERHWDLDDVPTSYYNDSEGTLEYDRRKALLDRDPVRTLQLSSAITGSLQRAEIACGGPHVFQTQYLDKLDPTVLKQLQDELRG</sequence>
<dbReference type="EMBL" id="MU266327">
    <property type="protein sequence ID" value="KAH7931251.1"/>
    <property type="molecule type" value="Genomic_DNA"/>
</dbReference>
<dbReference type="Proteomes" id="UP000790709">
    <property type="component" value="Unassembled WGS sequence"/>
</dbReference>
<evidence type="ECO:0000313" key="2">
    <source>
        <dbReference type="Proteomes" id="UP000790709"/>
    </source>
</evidence>
<keyword evidence="2" id="KW-1185">Reference proteome</keyword>
<gene>
    <name evidence="1" type="ORF">BV22DRAFT_1027483</name>
</gene>
<protein>
    <submittedName>
        <fullName evidence="1">ARM repeat-containing protein</fullName>
    </submittedName>
</protein>
<accession>A0ACB8BZR0</accession>
<organism evidence="1 2">
    <name type="scientific">Leucogyrophana mollusca</name>
    <dbReference type="NCBI Taxonomy" id="85980"/>
    <lineage>
        <taxon>Eukaryota</taxon>
        <taxon>Fungi</taxon>
        <taxon>Dikarya</taxon>
        <taxon>Basidiomycota</taxon>
        <taxon>Agaricomycotina</taxon>
        <taxon>Agaricomycetes</taxon>
        <taxon>Agaricomycetidae</taxon>
        <taxon>Boletales</taxon>
        <taxon>Boletales incertae sedis</taxon>
        <taxon>Leucogyrophana</taxon>
    </lineage>
</organism>
<reference evidence="1" key="1">
    <citation type="journal article" date="2021" name="New Phytol.">
        <title>Evolutionary innovations through gain and loss of genes in the ectomycorrhizal Boletales.</title>
        <authorList>
            <person name="Wu G."/>
            <person name="Miyauchi S."/>
            <person name="Morin E."/>
            <person name="Kuo A."/>
            <person name="Drula E."/>
            <person name="Varga T."/>
            <person name="Kohler A."/>
            <person name="Feng B."/>
            <person name="Cao Y."/>
            <person name="Lipzen A."/>
            <person name="Daum C."/>
            <person name="Hundley H."/>
            <person name="Pangilinan J."/>
            <person name="Johnson J."/>
            <person name="Barry K."/>
            <person name="LaButti K."/>
            <person name="Ng V."/>
            <person name="Ahrendt S."/>
            <person name="Min B."/>
            <person name="Choi I.G."/>
            <person name="Park H."/>
            <person name="Plett J.M."/>
            <person name="Magnuson J."/>
            <person name="Spatafora J.W."/>
            <person name="Nagy L.G."/>
            <person name="Henrissat B."/>
            <person name="Grigoriev I.V."/>
            <person name="Yang Z.L."/>
            <person name="Xu J."/>
            <person name="Martin F.M."/>
        </authorList>
    </citation>
    <scope>NUCLEOTIDE SEQUENCE</scope>
    <source>
        <strain evidence="1">KUC20120723A-06</strain>
    </source>
</reference>
<name>A0ACB8BZR0_9AGAM</name>
<proteinExistence type="predicted"/>
<evidence type="ECO:0000313" key="1">
    <source>
        <dbReference type="EMBL" id="KAH7931251.1"/>
    </source>
</evidence>
<comment type="caution">
    <text evidence="1">The sequence shown here is derived from an EMBL/GenBank/DDBJ whole genome shotgun (WGS) entry which is preliminary data.</text>
</comment>